<gene>
    <name evidence="1" type="ORF">NLG97_g1636</name>
</gene>
<sequence length="196" mass="21380">MATSPFLCAHCRVTARRTIAQYVAPQLRTAALSTKASTAHKILAQPSWSVRSLLAGNDGSPAETITSAQLHHLLKLSALPLPKSKEEEASMVATLQSQLHFVKAVQRVDTTGIEPLQAIRDETDAGRRESAIGLDDLKEALAKETLVGHYKRPRRVKERIDSEAEKWDALSTASKKAGKYFVVESAKKPGREANEG</sequence>
<evidence type="ECO:0000313" key="1">
    <source>
        <dbReference type="EMBL" id="KAJ3497779.1"/>
    </source>
</evidence>
<protein>
    <submittedName>
        <fullName evidence="1">Uncharacterized protein</fullName>
    </submittedName>
</protein>
<organism evidence="1 2">
    <name type="scientific">Lecanicillium saksenae</name>
    <dbReference type="NCBI Taxonomy" id="468837"/>
    <lineage>
        <taxon>Eukaryota</taxon>
        <taxon>Fungi</taxon>
        <taxon>Dikarya</taxon>
        <taxon>Ascomycota</taxon>
        <taxon>Pezizomycotina</taxon>
        <taxon>Sordariomycetes</taxon>
        <taxon>Hypocreomycetidae</taxon>
        <taxon>Hypocreales</taxon>
        <taxon>Cordycipitaceae</taxon>
        <taxon>Lecanicillium</taxon>
    </lineage>
</organism>
<comment type="caution">
    <text evidence="1">The sequence shown here is derived from an EMBL/GenBank/DDBJ whole genome shotgun (WGS) entry which is preliminary data.</text>
</comment>
<name>A0ACC1R523_9HYPO</name>
<evidence type="ECO:0000313" key="2">
    <source>
        <dbReference type="Proteomes" id="UP001148737"/>
    </source>
</evidence>
<reference evidence="1" key="1">
    <citation type="submission" date="2022-07" db="EMBL/GenBank/DDBJ databases">
        <title>Genome Sequence of Lecanicillium saksenae.</title>
        <authorList>
            <person name="Buettner E."/>
        </authorList>
    </citation>
    <scope>NUCLEOTIDE SEQUENCE</scope>
    <source>
        <strain evidence="1">VT-O1</strain>
    </source>
</reference>
<proteinExistence type="predicted"/>
<keyword evidence="2" id="KW-1185">Reference proteome</keyword>
<accession>A0ACC1R523</accession>
<dbReference type="EMBL" id="JANAKD010000090">
    <property type="protein sequence ID" value="KAJ3497779.1"/>
    <property type="molecule type" value="Genomic_DNA"/>
</dbReference>
<dbReference type="Proteomes" id="UP001148737">
    <property type="component" value="Unassembled WGS sequence"/>
</dbReference>